<protein>
    <submittedName>
        <fullName evidence="1 2">Uncharacterized protein</fullName>
    </submittedName>
</protein>
<dbReference type="EnsemblPlants" id="KEH34229">
    <property type="protein sequence ID" value="KEH34229"/>
    <property type="gene ID" value="MTR_3g463380"/>
</dbReference>
<evidence type="ECO:0000313" key="3">
    <source>
        <dbReference type="Proteomes" id="UP000002051"/>
    </source>
</evidence>
<evidence type="ECO:0000313" key="1">
    <source>
        <dbReference type="EMBL" id="KEH34229.1"/>
    </source>
</evidence>
<keyword evidence="3" id="KW-1185">Reference proteome</keyword>
<gene>
    <name evidence="1" type="ordered locus">MTR_3g463380</name>
</gene>
<organism evidence="1 3">
    <name type="scientific">Medicago truncatula</name>
    <name type="common">Barrel medic</name>
    <name type="synonym">Medicago tribuloides</name>
    <dbReference type="NCBI Taxonomy" id="3880"/>
    <lineage>
        <taxon>Eukaryota</taxon>
        <taxon>Viridiplantae</taxon>
        <taxon>Streptophyta</taxon>
        <taxon>Embryophyta</taxon>
        <taxon>Tracheophyta</taxon>
        <taxon>Spermatophyta</taxon>
        <taxon>Magnoliopsida</taxon>
        <taxon>eudicotyledons</taxon>
        <taxon>Gunneridae</taxon>
        <taxon>Pentapetalae</taxon>
        <taxon>rosids</taxon>
        <taxon>fabids</taxon>
        <taxon>Fabales</taxon>
        <taxon>Fabaceae</taxon>
        <taxon>Papilionoideae</taxon>
        <taxon>50 kb inversion clade</taxon>
        <taxon>NPAAA clade</taxon>
        <taxon>Hologalegina</taxon>
        <taxon>IRL clade</taxon>
        <taxon>Trifolieae</taxon>
        <taxon>Medicago</taxon>
    </lineage>
</organism>
<dbReference type="Proteomes" id="UP000002051">
    <property type="component" value="Chromosome 3"/>
</dbReference>
<accession>A0A072UWL5</accession>
<dbReference type="EMBL" id="CM001219">
    <property type="protein sequence ID" value="KEH34229.1"/>
    <property type="molecule type" value="Genomic_DNA"/>
</dbReference>
<reference evidence="2" key="3">
    <citation type="submission" date="2015-04" db="UniProtKB">
        <authorList>
            <consortium name="EnsemblPlants"/>
        </authorList>
    </citation>
    <scope>IDENTIFICATION</scope>
    <source>
        <strain evidence="2">cv. Jemalong A17</strain>
    </source>
</reference>
<reference evidence="1 3" key="2">
    <citation type="journal article" date="2014" name="BMC Genomics">
        <title>An improved genome release (version Mt4.0) for the model legume Medicago truncatula.</title>
        <authorList>
            <person name="Tang H."/>
            <person name="Krishnakumar V."/>
            <person name="Bidwell S."/>
            <person name="Rosen B."/>
            <person name="Chan A."/>
            <person name="Zhou S."/>
            <person name="Gentzbittel L."/>
            <person name="Childs K.L."/>
            <person name="Yandell M."/>
            <person name="Gundlach H."/>
            <person name="Mayer K.F."/>
            <person name="Schwartz D.C."/>
            <person name="Town C.D."/>
        </authorList>
    </citation>
    <scope>GENOME REANNOTATION</scope>
    <source>
        <strain evidence="1">A17</strain>
        <strain evidence="2 3">cv. Jemalong A17</strain>
    </source>
</reference>
<evidence type="ECO:0000313" key="2">
    <source>
        <dbReference type="EnsemblPlants" id="KEH34229"/>
    </source>
</evidence>
<dbReference type="HOGENOM" id="CLU_2546048_0_0_1"/>
<dbReference type="AlphaFoldDB" id="A0A072UWL5"/>
<reference evidence="1 3" key="1">
    <citation type="journal article" date="2011" name="Nature">
        <title>The Medicago genome provides insight into the evolution of rhizobial symbioses.</title>
        <authorList>
            <person name="Young N.D."/>
            <person name="Debelle F."/>
            <person name="Oldroyd G.E."/>
            <person name="Geurts R."/>
            <person name="Cannon S.B."/>
            <person name="Udvardi M.K."/>
            <person name="Benedito V.A."/>
            <person name="Mayer K.F."/>
            <person name="Gouzy J."/>
            <person name="Schoof H."/>
            <person name="Van de Peer Y."/>
            <person name="Proost S."/>
            <person name="Cook D.R."/>
            <person name="Meyers B.C."/>
            <person name="Spannagl M."/>
            <person name="Cheung F."/>
            <person name="De Mita S."/>
            <person name="Krishnakumar V."/>
            <person name="Gundlach H."/>
            <person name="Zhou S."/>
            <person name="Mudge J."/>
            <person name="Bharti A.K."/>
            <person name="Murray J.D."/>
            <person name="Naoumkina M.A."/>
            <person name="Rosen B."/>
            <person name="Silverstein K.A."/>
            <person name="Tang H."/>
            <person name="Rombauts S."/>
            <person name="Zhao P.X."/>
            <person name="Zhou P."/>
            <person name="Barbe V."/>
            <person name="Bardou P."/>
            <person name="Bechner M."/>
            <person name="Bellec A."/>
            <person name="Berger A."/>
            <person name="Berges H."/>
            <person name="Bidwell S."/>
            <person name="Bisseling T."/>
            <person name="Choisne N."/>
            <person name="Couloux A."/>
            <person name="Denny R."/>
            <person name="Deshpande S."/>
            <person name="Dai X."/>
            <person name="Doyle J.J."/>
            <person name="Dudez A.M."/>
            <person name="Farmer A.D."/>
            <person name="Fouteau S."/>
            <person name="Franken C."/>
            <person name="Gibelin C."/>
            <person name="Gish J."/>
            <person name="Goldstein S."/>
            <person name="Gonzalez A.J."/>
            <person name="Green P.J."/>
            <person name="Hallab A."/>
            <person name="Hartog M."/>
            <person name="Hua A."/>
            <person name="Humphray S.J."/>
            <person name="Jeong D.H."/>
            <person name="Jing Y."/>
            <person name="Jocker A."/>
            <person name="Kenton S.M."/>
            <person name="Kim D.J."/>
            <person name="Klee K."/>
            <person name="Lai H."/>
            <person name="Lang C."/>
            <person name="Lin S."/>
            <person name="Macmil S.L."/>
            <person name="Magdelenat G."/>
            <person name="Matthews L."/>
            <person name="McCorrison J."/>
            <person name="Monaghan E.L."/>
            <person name="Mun J.H."/>
            <person name="Najar F.Z."/>
            <person name="Nicholson C."/>
            <person name="Noirot C."/>
            <person name="O'Bleness M."/>
            <person name="Paule C.R."/>
            <person name="Poulain J."/>
            <person name="Prion F."/>
            <person name="Qin B."/>
            <person name="Qu C."/>
            <person name="Retzel E.F."/>
            <person name="Riddle C."/>
            <person name="Sallet E."/>
            <person name="Samain S."/>
            <person name="Samson N."/>
            <person name="Sanders I."/>
            <person name="Saurat O."/>
            <person name="Scarpelli C."/>
            <person name="Schiex T."/>
            <person name="Segurens B."/>
            <person name="Severin A.J."/>
            <person name="Sherrier D.J."/>
            <person name="Shi R."/>
            <person name="Sims S."/>
            <person name="Singer S.R."/>
            <person name="Sinharoy S."/>
            <person name="Sterck L."/>
            <person name="Viollet A."/>
            <person name="Wang B.B."/>
            <person name="Wang K."/>
            <person name="Wang M."/>
            <person name="Wang X."/>
            <person name="Warfsmann J."/>
            <person name="Weissenbach J."/>
            <person name="White D.D."/>
            <person name="White J.D."/>
            <person name="Wiley G.B."/>
            <person name="Wincker P."/>
            <person name="Xing Y."/>
            <person name="Yang L."/>
            <person name="Yao Z."/>
            <person name="Ying F."/>
            <person name="Zhai J."/>
            <person name="Zhou L."/>
            <person name="Zuber A."/>
            <person name="Denarie J."/>
            <person name="Dixon R.A."/>
            <person name="May G.D."/>
            <person name="Schwartz D.C."/>
            <person name="Rogers J."/>
            <person name="Quetier F."/>
            <person name="Town C.D."/>
            <person name="Roe B.A."/>
        </authorList>
    </citation>
    <scope>NUCLEOTIDE SEQUENCE [LARGE SCALE GENOMIC DNA]</scope>
    <source>
        <strain evidence="1">A17</strain>
        <strain evidence="2 3">cv. Jemalong A17</strain>
    </source>
</reference>
<sequence>MTLTSFTLQIRRYEYSRDLNIGFCTLSFYAINMNVSRASDSTGTALAMHAIHVLKHEHELNACISKNGRNTQLDSGAFKKCLA</sequence>
<proteinExistence type="predicted"/>
<name>A0A072UWL5_MEDTR</name>